<comment type="caution">
    <text evidence="1">The sequence shown here is derived from an EMBL/GenBank/DDBJ whole genome shotgun (WGS) entry which is preliminary data.</text>
</comment>
<feature type="non-terminal residue" evidence="1">
    <location>
        <position position="79"/>
    </location>
</feature>
<sequence>MSNGRLFRNIQDHRELEFFSGWPFSKNSLPILRVLKGGLVTVRRALCVDVCLKICLMLSEIVLLLRMCGCSFFQKSLNK</sequence>
<organism evidence="1 2">
    <name type="scientific">Gossypium stocksii</name>
    <dbReference type="NCBI Taxonomy" id="47602"/>
    <lineage>
        <taxon>Eukaryota</taxon>
        <taxon>Viridiplantae</taxon>
        <taxon>Streptophyta</taxon>
        <taxon>Embryophyta</taxon>
        <taxon>Tracheophyta</taxon>
        <taxon>Spermatophyta</taxon>
        <taxon>Magnoliopsida</taxon>
        <taxon>eudicotyledons</taxon>
        <taxon>Gunneridae</taxon>
        <taxon>Pentapetalae</taxon>
        <taxon>rosids</taxon>
        <taxon>malvids</taxon>
        <taxon>Malvales</taxon>
        <taxon>Malvaceae</taxon>
        <taxon>Malvoideae</taxon>
        <taxon>Gossypium</taxon>
    </lineage>
</organism>
<dbReference type="AlphaFoldDB" id="A0A9D3VSV9"/>
<dbReference type="EMBL" id="JAIQCV010000005">
    <property type="protein sequence ID" value="KAH1096540.1"/>
    <property type="molecule type" value="Genomic_DNA"/>
</dbReference>
<gene>
    <name evidence="1" type="ORF">J1N35_013461</name>
</gene>
<protein>
    <submittedName>
        <fullName evidence="1">Uncharacterized protein</fullName>
    </submittedName>
</protein>
<reference evidence="1 2" key="1">
    <citation type="journal article" date="2021" name="Plant Biotechnol. J.">
        <title>Multi-omics assisted identification of the key and species-specific regulatory components of drought-tolerant mechanisms in Gossypium stocksii.</title>
        <authorList>
            <person name="Yu D."/>
            <person name="Ke L."/>
            <person name="Zhang D."/>
            <person name="Wu Y."/>
            <person name="Sun Y."/>
            <person name="Mei J."/>
            <person name="Sun J."/>
            <person name="Sun Y."/>
        </authorList>
    </citation>
    <scope>NUCLEOTIDE SEQUENCE [LARGE SCALE GENOMIC DNA]</scope>
    <source>
        <strain evidence="2">cv. E1</strain>
        <tissue evidence="1">Leaf</tissue>
    </source>
</reference>
<evidence type="ECO:0000313" key="2">
    <source>
        <dbReference type="Proteomes" id="UP000828251"/>
    </source>
</evidence>
<accession>A0A9D3VSV9</accession>
<keyword evidence="2" id="KW-1185">Reference proteome</keyword>
<evidence type="ECO:0000313" key="1">
    <source>
        <dbReference type="EMBL" id="KAH1096540.1"/>
    </source>
</evidence>
<proteinExistence type="predicted"/>
<dbReference type="Proteomes" id="UP000828251">
    <property type="component" value="Unassembled WGS sequence"/>
</dbReference>
<name>A0A9D3VSV9_9ROSI</name>